<dbReference type="InterPro" id="IPR018490">
    <property type="entry name" value="cNMP-bd_dom_sf"/>
</dbReference>
<evidence type="ECO:0000256" key="2">
    <source>
        <dbReference type="ARBA" id="ARBA00023125"/>
    </source>
</evidence>
<name>A0AAJ6NVX6_9CYAN</name>
<evidence type="ECO:0000259" key="4">
    <source>
        <dbReference type="PROSITE" id="PS50042"/>
    </source>
</evidence>
<proteinExistence type="predicted"/>
<dbReference type="GO" id="GO:0005829">
    <property type="term" value="C:cytosol"/>
    <property type="evidence" value="ECO:0007669"/>
    <property type="project" value="TreeGrafter"/>
</dbReference>
<sequence>MSNFDLALHNRLLASLPTAEYQRLRPHLEPVSLLLGQELYQMGEPITHVYFPLKALVSLISSVDGSATEFGLIGNEGMVGISALLGGDFTISRAIVQVADGAIRINAQVLKTEFDRGGVLQKQLFLYLQLFLTQTVQNAACQAHHRIEQRLARWLLSIQDQLQQNNLFLTQKYIAELLGTRRATITEAAGHLQQAGMIHYKRGEITILDRPALEQTACSCYALLRREQERLHCISEKIR</sequence>
<gene>
    <name evidence="6" type="ORF">QI031_08370</name>
</gene>
<evidence type="ECO:0000256" key="1">
    <source>
        <dbReference type="ARBA" id="ARBA00023015"/>
    </source>
</evidence>
<dbReference type="InterPro" id="IPR036390">
    <property type="entry name" value="WH_DNA-bd_sf"/>
</dbReference>
<dbReference type="KEGG" id="hbq:QI031_08370"/>
<accession>A0AAJ6NVX6</accession>
<dbReference type="InterPro" id="IPR050397">
    <property type="entry name" value="Env_Response_Regulators"/>
</dbReference>
<dbReference type="PANTHER" id="PTHR24567">
    <property type="entry name" value="CRP FAMILY TRANSCRIPTIONAL REGULATORY PROTEIN"/>
    <property type="match status" value="1"/>
</dbReference>
<keyword evidence="1" id="KW-0805">Transcription regulation</keyword>
<organism evidence="6 7">
    <name type="scientific">Halotia branconii CENA392</name>
    <dbReference type="NCBI Taxonomy" id="1539056"/>
    <lineage>
        <taxon>Bacteria</taxon>
        <taxon>Bacillati</taxon>
        <taxon>Cyanobacteriota</taxon>
        <taxon>Cyanophyceae</taxon>
        <taxon>Nostocales</taxon>
        <taxon>Nodulariaceae</taxon>
        <taxon>Halotia</taxon>
    </lineage>
</organism>
<dbReference type="Proteomes" id="UP001223520">
    <property type="component" value="Chromosome"/>
</dbReference>
<keyword evidence="2" id="KW-0238">DNA-binding</keyword>
<dbReference type="AlphaFoldDB" id="A0AAJ6NVX6"/>
<reference evidence="6 7" key="1">
    <citation type="journal article" date="2023" name="Limnol Oceanogr Lett">
        <title>Environmental adaptations by the intertidal Antarctic cyanobacterium Halotia branconii CENA392 as revealed using long-read genome sequencing.</title>
        <authorList>
            <person name="Dextro R.B."/>
            <person name="Delbaje E."/>
            <person name="Freitas P.N.N."/>
            <person name="Geraldes V."/>
            <person name="Pinto E."/>
            <person name="Long P.F."/>
            <person name="Fiore M.F."/>
        </authorList>
    </citation>
    <scope>NUCLEOTIDE SEQUENCE [LARGE SCALE GENOMIC DNA]</scope>
    <source>
        <strain evidence="6 7">CENA392</strain>
    </source>
</reference>
<evidence type="ECO:0000259" key="5">
    <source>
        <dbReference type="PROSITE" id="PS51063"/>
    </source>
</evidence>
<feature type="domain" description="Cyclic nucleotide-binding" evidence="4">
    <location>
        <begin position="12"/>
        <end position="94"/>
    </location>
</feature>
<keyword evidence="7" id="KW-1185">Reference proteome</keyword>
<dbReference type="SMART" id="SM00100">
    <property type="entry name" value="cNMP"/>
    <property type="match status" value="1"/>
</dbReference>
<evidence type="ECO:0000313" key="7">
    <source>
        <dbReference type="Proteomes" id="UP001223520"/>
    </source>
</evidence>
<dbReference type="EMBL" id="CP124543">
    <property type="protein sequence ID" value="WGV27488.1"/>
    <property type="molecule type" value="Genomic_DNA"/>
</dbReference>
<dbReference type="PROSITE" id="PS50042">
    <property type="entry name" value="CNMP_BINDING_3"/>
    <property type="match status" value="1"/>
</dbReference>
<dbReference type="RefSeq" id="WP_281484727.1">
    <property type="nucleotide sequence ID" value="NZ_CP124543.1"/>
</dbReference>
<dbReference type="InterPro" id="IPR012318">
    <property type="entry name" value="HTH_CRP"/>
</dbReference>
<dbReference type="Pfam" id="PF13545">
    <property type="entry name" value="HTH_Crp_2"/>
    <property type="match status" value="1"/>
</dbReference>
<dbReference type="Gene3D" id="2.60.120.10">
    <property type="entry name" value="Jelly Rolls"/>
    <property type="match status" value="1"/>
</dbReference>
<evidence type="ECO:0000313" key="6">
    <source>
        <dbReference type="EMBL" id="WGV27488.1"/>
    </source>
</evidence>
<evidence type="ECO:0000256" key="3">
    <source>
        <dbReference type="ARBA" id="ARBA00023163"/>
    </source>
</evidence>
<protein>
    <submittedName>
        <fullName evidence="6">Crp/Fnr family transcriptional regulator</fullName>
    </submittedName>
</protein>
<dbReference type="GO" id="GO:0003677">
    <property type="term" value="F:DNA binding"/>
    <property type="evidence" value="ECO:0007669"/>
    <property type="project" value="UniProtKB-KW"/>
</dbReference>
<dbReference type="PANTHER" id="PTHR24567:SF74">
    <property type="entry name" value="HTH-TYPE TRANSCRIPTIONAL REGULATOR ARCR"/>
    <property type="match status" value="1"/>
</dbReference>
<feature type="domain" description="HTH crp-type" evidence="5">
    <location>
        <begin position="145"/>
        <end position="211"/>
    </location>
</feature>
<dbReference type="SUPFAM" id="SSF51206">
    <property type="entry name" value="cAMP-binding domain-like"/>
    <property type="match status" value="1"/>
</dbReference>
<dbReference type="InterPro" id="IPR000595">
    <property type="entry name" value="cNMP-bd_dom"/>
</dbReference>
<dbReference type="SMART" id="SM00419">
    <property type="entry name" value="HTH_CRP"/>
    <property type="match status" value="1"/>
</dbReference>
<dbReference type="GO" id="GO:0003700">
    <property type="term" value="F:DNA-binding transcription factor activity"/>
    <property type="evidence" value="ECO:0007669"/>
    <property type="project" value="TreeGrafter"/>
</dbReference>
<dbReference type="SUPFAM" id="SSF46785">
    <property type="entry name" value="Winged helix' DNA-binding domain"/>
    <property type="match status" value="1"/>
</dbReference>
<dbReference type="PROSITE" id="PS51063">
    <property type="entry name" value="HTH_CRP_2"/>
    <property type="match status" value="1"/>
</dbReference>
<keyword evidence="3" id="KW-0804">Transcription</keyword>
<dbReference type="InterPro" id="IPR014710">
    <property type="entry name" value="RmlC-like_jellyroll"/>
</dbReference>